<dbReference type="Proteomes" id="UP000009229">
    <property type="component" value="Chromosome"/>
</dbReference>
<accession>A0AAU8PF68</accession>
<name>A0AAU8PF68_DESK7</name>
<protein>
    <submittedName>
        <fullName evidence="1">Uncharacterized protein</fullName>
    </submittedName>
</protein>
<sequence>MQKLLRDLALEILKELDSTKRIIVIESDKDLEIYQAKKEESTYPELLSLKQGK</sequence>
<dbReference type="KEGG" id="dku:Desku_0771"/>
<dbReference type="EMBL" id="CP002770">
    <property type="protein sequence ID" value="AEG14377.1"/>
    <property type="molecule type" value="Genomic_DNA"/>
</dbReference>
<gene>
    <name evidence="1" type="ordered locus">Desku_0771</name>
</gene>
<proteinExistence type="predicted"/>
<keyword evidence="2" id="KW-1185">Reference proteome</keyword>
<evidence type="ECO:0000313" key="2">
    <source>
        <dbReference type="Proteomes" id="UP000009229"/>
    </source>
</evidence>
<dbReference type="RefSeq" id="WP_013821892.1">
    <property type="nucleotide sequence ID" value="NC_015573.1"/>
</dbReference>
<organism evidence="1 2">
    <name type="scientific">Desulfofundulus kuznetsovii (strain DSM 6115 / VKM B-1805 / 17)</name>
    <name type="common">Desulfotomaculum kuznetsovii</name>
    <dbReference type="NCBI Taxonomy" id="760568"/>
    <lineage>
        <taxon>Bacteria</taxon>
        <taxon>Bacillati</taxon>
        <taxon>Bacillota</taxon>
        <taxon>Clostridia</taxon>
        <taxon>Eubacteriales</taxon>
        <taxon>Peptococcaceae</taxon>
        <taxon>Desulfofundulus</taxon>
    </lineage>
</organism>
<reference evidence="2" key="1">
    <citation type="submission" date="2011-05" db="EMBL/GenBank/DDBJ databases">
        <title>Complete sequence of Desulfotomaculum kuznetsovii DSM 6115.</title>
        <authorList>
            <person name="Lucas S."/>
            <person name="Han J."/>
            <person name="Lapidus A."/>
            <person name="Cheng J.-F."/>
            <person name="Goodwin L."/>
            <person name="Pitluck S."/>
            <person name="Peters L."/>
            <person name="Mikhailova N."/>
            <person name="Lu M."/>
            <person name="Saunders E."/>
            <person name="Han C."/>
            <person name="Tapia R."/>
            <person name="Land M."/>
            <person name="Hauser L."/>
            <person name="Kyrpides N."/>
            <person name="Ivanova N."/>
            <person name="Pagani I."/>
            <person name="Nazina T."/>
            <person name="Ivanova A."/>
            <person name="Parshina S."/>
            <person name="Kuever J."/>
            <person name="Muyzer G."/>
            <person name="Plugge C."/>
            <person name="Stams A."/>
            <person name="Woyke T."/>
        </authorList>
    </citation>
    <scope>NUCLEOTIDE SEQUENCE [LARGE SCALE GENOMIC DNA]</scope>
    <source>
        <strain evidence="2">DSM 6115 / VKM B-1805 / 17</strain>
    </source>
</reference>
<dbReference type="AlphaFoldDB" id="A0AAU8PF68"/>
<evidence type="ECO:0000313" key="1">
    <source>
        <dbReference type="EMBL" id="AEG14377.1"/>
    </source>
</evidence>